<protein>
    <recommendedName>
        <fullName evidence="3">Glycosyl transferase family 1 domain-containing protein</fullName>
    </recommendedName>
</protein>
<dbReference type="AlphaFoldDB" id="A0A1F5VY71"/>
<dbReference type="PANTHER" id="PTHR12526">
    <property type="entry name" value="GLYCOSYLTRANSFERASE"/>
    <property type="match status" value="1"/>
</dbReference>
<feature type="domain" description="Glycosyl transferase family 1" evidence="3">
    <location>
        <begin position="195"/>
        <end position="357"/>
    </location>
</feature>
<evidence type="ECO:0000313" key="4">
    <source>
        <dbReference type="EMBL" id="OGF68283.1"/>
    </source>
</evidence>
<sequence>MYKYISPKNYFLKKRKIKPKVLLLGPLPPPYMGPSIATEIILKSDLNKYYTIYHINTTTHEKLSTLGEITADIIKKNVRLYFKMIFLITKIRPDLIVIPISQTVNGFIKDSIYILISRLFLRNTLLHLRGSNFKNLQCSSSCLMQIYTSKIIRSTQGIIVLGKKLRYIFANYFSDDQIFIVPNGANYAFKPRKVRNSKLNLIYLGNLQPSKGIEDVIKSIAVLKLYYGNMNFELNVAGSWLDKVTKDKCIKLCIEKELPVIFHQQVIGYEKIAFLTSADIFIFPPREPEGHPWVIIEAMAAGLPIISTDQGAITESVIDGINGFIVAKKNPEQIAEKIRFLVENPELRITMGKESRRLYEENFTEEKMVENLIHAFDSVLKS</sequence>
<evidence type="ECO:0000256" key="2">
    <source>
        <dbReference type="ARBA" id="ARBA00022679"/>
    </source>
</evidence>
<dbReference type="InterPro" id="IPR001296">
    <property type="entry name" value="Glyco_trans_1"/>
</dbReference>
<name>A0A1F5VY71_9BACT</name>
<dbReference type="SUPFAM" id="SSF53756">
    <property type="entry name" value="UDP-Glycosyltransferase/glycogen phosphorylase"/>
    <property type="match status" value="1"/>
</dbReference>
<dbReference type="STRING" id="1817863.A2Y62_02935"/>
<evidence type="ECO:0000259" key="3">
    <source>
        <dbReference type="Pfam" id="PF00534"/>
    </source>
</evidence>
<dbReference type="Proteomes" id="UP000178943">
    <property type="component" value="Unassembled WGS sequence"/>
</dbReference>
<dbReference type="Pfam" id="PF00534">
    <property type="entry name" value="Glycos_transf_1"/>
    <property type="match status" value="1"/>
</dbReference>
<keyword evidence="2" id="KW-0808">Transferase</keyword>
<evidence type="ECO:0000313" key="5">
    <source>
        <dbReference type="Proteomes" id="UP000178943"/>
    </source>
</evidence>
<evidence type="ECO:0000256" key="1">
    <source>
        <dbReference type="ARBA" id="ARBA00022676"/>
    </source>
</evidence>
<dbReference type="CDD" id="cd03801">
    <property type="entry name" value="GT4_PimA-like"/>
    <property type="match status" value="1"/>
</dbReference>
<dbReference type="Gene3D" id="3.40.50.2000">
    <property type="entry name" value="Glycogen Phosphorylase B"/>
    <property type="match status" value="2"/>
</dbReference>
<dbReference type="EMBL" id="MFGW01000006">
    <property type="protein sequence ID" value="OGF68283.1"/>
    <property type="molecule type" value="Genomic_DNA"/>
</dbReference>
<dbReference type="GO" id="GO:0016757">
    <property type="term" value="F:glycosyltransferase activity"/>
    <property type="evidence" value="ECO:0007669"/>
    <property type="project" value="UniProtKB-KW"/>
</dbReference>
<proteinExistence type="predicted"/>
<accession>A0A1F5VY71</accession>
<gene>
    <name evidence="4" type="ORF">A2Y62_02935</name>
</gene>
<dbReference type="PANTHER" id="PTHR12526:SF629">
    <property type="entry name" value="TEICHURONIC ACID BIOSYNTHESIS GLYCOSYLTRANSFERASE TUAH-RELATED"/>
    <property type="match status" value="1"/>
</dbReference>
<organism evidence="4 5">
    <name type="scientific">Candidatus Fischerbacteria bacterium RBG_13_37_8</name>
    <dbReference type="NCBI Taxonomy" id="1817863"/>
    <lineage>
        <taxon>Bacteria</taxon>
        <taxon>Candidatus Fischeribacteriota</taxon>
    </lineage>
</organism>
<reference evidence="4 5" key="1">
    <citation type="journal article" date="2016" name="Nat. Commun.">
        <title>Thousands of microbial genomes shed light on interconnected biogeochemical processes in an aquifer system.</title>
        <authorList>
            <person name="Anantharaman K."/>
            <person name="Brown C.T."/>
            <person name="Hug L.A."/>
            <person name="Sharon I."/>
            <person name="Castelle C.J."/>
            <person name="Probst A.J."/>
            <person name="Thomas B.C."/>
            <person name="Singh A."/>
            <person name="Wilkins M.J."/>
            <person name="Karaoz U."/>
            <person name="Brodie E.L."/>
            <person name="Williams K.H."/>
            <person name="Hubbard S.S."/>
            <person name="Banfield J.F."/>
        </authorList>
    </citation>
    <scope>NUCLEOTIDE SEQUENCE [LARGE SCALE GENOMIC DNA]</scope>
</reference>
<keyword evidence="1" id="KW-0328">Glycosyltransferase</keyword>
<comment type="caution">
    <text evidence="4">The sequence shown here is derived from an EMBL/GenBank/DDBJ whole genome shotgun (WGS) entry which is preliminary data.</text>
</comment>